<feature type="domain" description="PAS" evidence="1">
    <location>
        <begin position="17"/>
        <end position="61"/>
    </location>
</feature>
<dbReference type="SUPFAM" id="SSF55785">
    <property type="entry name" value="PYP-like sensor domain (PAS domain)"/>
    <property type="match status" value="1"/>
</dbReference>
<comment type="caution">
    <text evidence="3">The sequence shown here is derived from an EMBL/GenBank/DDBJ whole genome shotgun (WGS) entry which is preliminary data.</text>
</comment>
<dbReference type="GO" id="GO:0052621">
    <property type="term" value="F:diguanylate cyclase activity"/>
    <property type="evidence" value="ECO:0007669"/>
    <property type="project" value="TreeGrafter"/>
</dbReference>
<name>A0A9J6P6C4_9CLOT</name>
<dbReference type="AlphaFoldDB" id="A0A9J6P6C4"/>
<evidence type="ECO:0000313" key="3">
    <source>
        <dbReference type="EMBL" id="MCM1991678.1"/>
    </source>
</evidence>
<dbReference type="EMBL" id="JAGSOJ010000004">
    <property type="protein sequence ID" value="MCM1991678.1"/>
    <property type="molecule type" value="Genomic_DNA"/>
</dbReference>
<proteinExistence type="predicted"/>
<dbReference type="PROSITE" id="PS50112">
    <property type="entry name" value="PAS"/>
    <property type="match status" value="1"/>
</dbReference>
<dbReference type="GO" id="GO:1902201">
    <property type="term" value="P:negative regulation of bacterial-type flagellum-dependent cell motility"/>
    <property type="evidence" value="ECO:0007669"/>
    <property type="project" value="TreeGrafter"/>
</dbReference>
<dbReference type="InterPro" id="IPR000160">
    <property type="entry name" value="GGDEF_dom"/>
</dbReference>
<dbReference type="Gene3D" id="3.30.70.270">
    <property type="match status" value="1"/>
</dbReference>
<dbReference type="InterPro" id="IPR050469">
    <property type="entry name" value="Diguanylate_Cyclase"/>
</dbReference>
<dbReference type="Proteomes" id="UP001056429">
    <property type="component" value="Unassembled WGS sequence"/>
</dbReference>
<dbReference type="GO" id="GO:0005886">
    <property type="term" value="C:plasma membrane"/>
    <property type="evidence" value="ECO:0007669"/>
    <property type="project" value="TreeGrafter"/>
</dbReference>
<keyword evidence="4" id="KW-1185">Reference proteome</keyword>
<dbReference type="InterPro" id="IPR000014">
    <property type="entry name" value="PAS"/>
</dbReference>
<dbReference type="NCBIfam" id="TIGR00229">
    <property type="entry name" value="sensory_box"/>
    <property type="match status" value="1"/>
</dbReference>
<dbReference type="CDD" id="cd01949">
    <property type="entry name" value="GGDEF"/>
    <property type="match status" value="1"/>
</dbReference>
<dbReference type="NCBIfam" id="TIGR00254">
    <property type="entry name" value="GGDEF"/>
    <property type="match status" value="1"/>
</dbReference>
<dbReference type="FunFam" id="3.30.70.270:FF:000001">
    <property type="entry name" value="Diguanylate cyclase domain protein"/>
    <property type="match status" value="1"/>
</dbReference>
<evidence type="ECO:0000313" key="4">
    <source>
        <dbReference type="Proteomes" id="UP001056429"/>
    </source>
</evidence>
<dbReference type="RefSeq" id="WP_250860821.1">
    <property type="nucleotide sequence ID" value="NZ_JAGSOJ010000004.1"/>
</dbReference>
<evidence type="ECO:0000259" key="1">
    <source>
        <dbReference type="PROSITE" id="PS50112"/>
    </source>
</evidence>
<accession>A0A9J6P6C4</accession>
<organism evidence="3 4">
    <name type="scientific">Oceanirhabdus seepicola</name>
    <dbReference type="NCBI Taxonomy" id="2828781"/>
    <lineage>
        <taxon>Bacteria</taxon>
        <taxon>Bacillati</taxon>
        <taxon>Bacillota</taxon>
        <taxon>Clostridia</taxon>
        <taxon>Eubacteriales</taxon>
        <taxon>Clostridiaceae</taxon>
        <taxon>Oceanirhabdus</taxon>
    </lineage>
</organism>
<dbReference type="SMART" id="SM00267">
    <property type="entry name" value="GGDEF"/>
    <property type="match status" value="1"/>
</dbReference>
<dbReference type="InterPro" id="IPR043128">
    <property type="entry name" value="Rev_trsase/Diguanyl_cyclase"/>
</dbReference>
<dbReference type="CDD" id="cd00130">
    <property type="entry name" value="PAS"/>
    <property type="match status" value="1"/>
</dbReference>
<reference evidence="3" key="2">
    <citation type="submission" date="2021-04" db="EMBL/GenBank/DDBJ databases">
        <authorList>
            <person name="Dong X."/>
        </authorList>
    </citation>
    <scope>NUCLEOTIDE SEQUENCE</scope>
    <source>
        <strain evidence="3">ZWT</strain>
    </source>
</reference>
<protein>
    <submittedName>
        <fullName evidence="3">GGDEF domain-containing protein</fullName>
    </submittedName>
</protein>
<dbReference type="SMART" id="SM00091">
    <property type="entry name" value="PAS"/>
    <property type="match status" value="1"/>
</dbReference>
<reference evidence="3" key="1">
    <citation type="journal article" date="2021" name="mSystems">
        <title>Bacteria and Archaea Synergistically Convert Glycine Betaine to Biogenic Methane in the Formosa Cold Seep of the South China Sea.</title>
        <authorList>
            <person name="Li L."/>
            <person name="Zhang W."/>
            <person name="Zhang S."/>
            <person name="Song L."/>
            <person name="Sun Q."/>
            <person name="Zhang H."/>
            <person name="Xiang H."/>
            <person name="Dong X."/>
        </authorList>
    </citation>
    <scope>NUCLEOTIDE SEQUENCE</scope>
    <source>
        <strain evidence="3">ZWT</strain>
    </source>
</reference>
<evidence type="ECO:0000259" key="2">
    <source>
        <dbReference type="PROSITE" id="PS50887"/>
    </source>
</evidence>
<dbReference type="InterPro" id="IPR035965">
    <property type="entry name" value="PAS-like_dom_sf"/>
</dbReference>
<dbReference type="PROSITE" id="PS50887">
    <property type="entry name" value="GGDEF"/>
    <property type="match status" value="1"/>
</dbReference>
<feature type="domain" description="GGDEF" evidence="2">
    <location>
        <begin position="344"/>
        <end position="473"/>
    </location>
</feature>
<dbReference type="Pfam" id="PF00990">
    <property type="entry name" value="GGDEF"/>
    <property type="match status" value="1"/>
</dbReference>
<dbReference type="Pfam" id="PF13426">
    <property type="entry name" value="PAS_9"/>
    <property type="match status" value="1"/>
</dbReference>
<dbReference type="Gene3D" id="3.30.450.20">
    <property type="entry name" value="PAS domain"/>
    <property type="match status" value="1"/>
</dbReference>
<dbReference type="PANTHER" id="PTHR45138">
    <property type="entry name" value="REGULATORY COMPONENTS OF SENSORY TRANSDUCTION SYSTEM"/>
    <property type="match status" value="1"/>
</dbReference>
<dbReference type="InterPro" id="IPR029787">
    <property type="entry name" value="Nucleotide_cyclase"/>
</dbReference>
<sequence>MEKRKSVLTEKTINMIKKRNHSMDLKSTKEMVQSLNKDGIIIDVSPGWLSMTGYVREEAIGHFFGEFLVDESLLKTKREFPHLKDYGFVDNVSLKVRRKDGVVMEVALNGTSQYSDEGEFERTFCELRTLDYYMRSVHAINQLLVYEKFLKTIMYIKANISSILLNKVDYDYYNALSEILNEPPEIIQAVIEPIPEKFEFLDENKKSIIKYAKETFSKNTITEEKKVFIIEKKSSLEFPISSEYEDYSMITKINDNSMPNKERLLIIDFNSSEELLQEWIEAFMNISEIIESVIQSLEINLKNKALITELKRLCETDRLTNIYNRMMLDKILINQKNNYEGHNKNCSIIIVDIDHFKKVNDTYGHNVGDKVLCEIANLLKSNIRNTDVVGRWGGEEFLIICEDTDLSNGMILSESLRKEIQCYSFTGVNKLTASFGVSEFSNGVTIEQVIGKADKALYKAKTEGRNRVRCCVSSY</sequence>
<dbReference type="GO" id="GO:0043709">
    <property type="term" value="P:cell adhesion involved in single-species biofilm formation"/>
    <property type="evidence" value="ECO:0007669"/>
    <property type="project" value="TreeGrafter"/>
</dbReference>
<dbReference type="SUPFAM" id="SSF55073">
    <property type="entry name" value="Nucleotide cyclase"/>
    <property type="match status" value="1"/>
</dbReference>
<gene>
    <name evidence="3" type="ORF">KDK92_18225</name>
</gene>
<dbReference type="PANTHER" id="PTHR45138:SF9">
    <property type="entry name" value="DIGUANYLATE CYCLASE DGCM-RELATED"/>
    <property type="match status" value="1"/>
</dbReference>